<comment type="subcellular location">
    <subcellularLocation>
        <location evidence="1">Membrane</location>
        <topology evidence="1">Single-pass membrane protein</topology>
    </subcellularLocation>
</comment>
<evidence type="ECO:0000256" key="3">
    <source>
        <dbReference type="ARBA" id="ARBA00022729"/>
    </source>
</evidence>
<gene>
    <name evidence="10" type="ORF">EYC87_03650</name>
</gene>
<dbReference type="Pfam" id="PF08239">
    <property type="entry name" value="SH3_3"/>
    <property type="match status" value="1"/>
</dbReference>
<evidence type="ECO:0000256" key="8">
    <source>
        <dbReference type="SAM" id="SignalP"/>
    </source>
</evidence>
<dbReference type="Gene3D" id="2.30.30.40">
    <property type="entry name" value="SH3 Domains"/>
    <property type="match status" value="1"/>
</dbReference>
<name>A0ABT3SRS4_9GAMM</name>
<feature type="chain" id="PRO_5046154099" evidence="8">
    <location>
        <begin position="20"/>
        <end position="222"/>
    </location>
</feature>
<feature type="domain" description="SH3b" evidence="9">
    <location>
        <begin position="20"/>
        <end position="86"/>
    </location>
</feature>
<keyword evidence="4 7" id="KW-1133">Transmembrane helix</keyword>
<dbReference type="Proteomes" id="UP001143307">
    <property type="component" value="Unassembled WGS sequence"/>
</dbReference>
<evidence type="ECO:0000256" key="1">
    <source>
        <dbReference type="ARBA" id="ARBA00004167"/>
    </source>
</evidence>
<evidence type="ECO:0000313" key="11">
    <source>
        <dbReference type="Proteomes" id="UP001143307"/>
    </source>
</evidence>
<dbReference type="PROSITE" id="PS51781">
    <property type="entry name" value="SH3B"/>
    <property type="match status" value="1"/>
</dbReference>
<dbReference type="InterPro" id="IPR016476">
    <property type="entry name" value="SH3_dom_pro"/>
</dbReference>
<feature type="coiled-coil region" evidence="6">
    <location>
        <begin position="92"/>
        <end position="133"/>
    </location>
</feature>
<evidence type="ECO:0000256" key="2">
    <source>
        <dbReference type="ARBA" id="ARBA00022692"/>
    </source>
</evidence>
<dbReference type="NCBIfam" id="TIGR04211">
    <property type="entry name" value="SH3_and_anchor"/>
    <property type="match status" value="1"/>
</dbReference>
<sequence>MLRYLSVIAFVFAALPAQAQAVKYVSDEVFVVLHKGPGAEYRWVAKLTPGTRLRMAGTAEDGEWAEVTTDRGTTGWVSTEFLSSDTPAQVRLPAAEARAAKLSTENAELNNQVAALEAEKLELLKKINSSDSELGDVSQELSNLQQVSGKAMQLDTDNRRLIEETENLRAGVDMLEAENLRLQDNLKSEDFINGALAVMMGVFITLVVPRLWPKRRKSSSWA</sequence>
<protein>
    <submittedName>
        <fullName evidence="10">TIGR04211 family SH3 domain-containing protein</fullName>
    </submittedName>
</protein>
<proteinExistence type="predicted"/>
<organism evidence="10 11">
    <name type="scientific">Candidatus Seongchinamella marina</name>
    <dbReference type="NCBI Taxonomy" id="2518990"/>
    <lineage>
        <taxon>Bacteria</taxon>
        <taxon>Pseudomonadati</taxon>
        <taxon>Pseudomonadota</taxon>
        <taxon>Gammaproteobacteria</taxon>
        <taxon>Cellvibrionales</taxon>
        <taxon>Halieaceae</taxon>
        <taxon>Seongchinamella</taxon>
    </lineage>
</organism>
<feature type="transmembrane region" description="Helical" evidence="7">
    <location>
        <begin position="191"/>
        <end position="212"/>
    </location>
</feature>
<evidence type="ECO:0000256" key="5">
    <source>
        <dbReference type="ARBA" id="ARBA00023136"/>
    </source>
</evidence>
<accession>A0ABT3SRS4</accession>
<keyword evidence="2 7" id="KW-0812">Transmembrane</keyword>
<evidence type="ECO:0000256" key="4">
    <source>
        <dbReference type="ARBA" id="ARBA00022989"/>
    </source>
</evidence>
<dbReference type="RefSeq" id="WP_279251669.1">
    <property type="nucleotide sequence ID" value="NZ_SHNP01000001.1"/>
</dbReference>
<dbReference type="SMART" id="SM00287">
    <property type="entry name" value="SH3b"/>
    <property type="match status" value="1"/>
</dbReference>
<keyword evidence="5 7" id="KW-0472">Membrane</keyword>
<evidence type="ECO:0000256" key="6">
    <source>
        <dbReference type="SAM" id="Coils"/>
    </source>
</evidence>
<feature type="coiled-coil region" evidence="6">
    <location>
        <begin position="158"/>
        <end position="185"/>
    </location>
</feature>
<evidence type="ECO:0000313" key="10">
    <source>
        <dbReference type="EMBL" id="MCX2972681.1"/>
    </source>
</evidence>
<dbReference type="InterPro" id="IPR003646">
    <property type="entry name" value="SH3-like_bac-type"/>
</dbReference>
<evidence type="ECO:0000256" key="7">
    <source>
        <dbReference type="SAM" id="Phobius"/>
    </source>
</evidence>
<keyword evidence="3 8" id="KW-0732">Signal</keyword>
<keyword evidence="11" id="KW-1185">Reference proteome</keyword>
<reference evidence="10" key="1">
    <citation type="submission" date="2019-02" db="EMBL/GenBank/DDBJ databases">
        <authorList>
            <person name="Li S.-H."/>
        </authorList>
    </citation>
    <scope>NUCLEOTIDE SEQUENCE</scope>
    <source>
        <strain evidence="10">IMCC8485</strain>
    </source>
</reference>
<keyword evidence="6" id="KW-0175">Coiled coil</keyword>
<feature type="signal peptide" evidence="8">
    <location>
        <begin position="1"/>
        <end position="19"/>
    </location>
</feature>
<dbReference type="EMBL" id="SHNP01000001">
    <property type="protein sequence ID" value="MCX2972681.1"/>
    <property type="molecule type" value="Genomic_DNA"/>
</dbReference>
<evidence type="ECO:0000259" key="9">
    <source>
        <dbReference type="PROSITE" id="PS51781"/>
    </source>
</evidence>
<comment type="caution">
    <text evidence="10">The sequence shown here is derived from an EMBL/GenBank/DDBJ whole genome shotgun (WGS) entry which is preliminary data.</text>
</comment>